<gene>
    <name evidence="2" type="ORF">ACHAWU_009731</name>
</gene>
<reference evidence="2 3" key="1">
    <citation type="submission" date="2024-10" db="EMBL/GenBank/DDBJ databases">
        <title>Updated reference genomes for cyclostephanoid diatoms.</title>
        <authorList>
            <person name="Roberts W.R."/>
            <person name="Alverson A.J."/>
        </authorList>
    </citation>
    <scope>NUCLEOTIDE SEQUENCE [LARGE SCALE GENOMIC DNA]</scope>
    <source>
        <strain evidence="2 3">AJA232-27</strain>
    </source>
</reference>
<dbReference type="SUPFAM" id="SSF101898">
    <property type="entry name" value="NHL repeat"/>
    <property type="match status" value="1"/>
</dbReference>
<dbReference type="AlphaFoldDB" id="A0ABD3MAF0"/>
<feature type="compositionally biased region" description="Polar residues" evidence="1">
    <location>
        <begin position="270"/>
        <end position="311"/>
    </location>
</feature>
<dbReference type="InterPro" id="IPR028994">
    <property type="entry name" value="Integrin_alpha_N"/>
</dbReference>
<dbReference type="PANTHER" id="PTHR36220:SF1">
    <property type="entry name" value="GAMMA TUBULIN COMPLEX COMPONENT C-TERMINAL DOMAIN-CONTAINING PROTEIN"/>
    <property type="match status" value="1"/>
</dbReference>
<accession>A0ABD3MAF0</accession>
<proteinExistence type="predicted"/>
<feature type="compositionally biased region" description="Polar residues" evidence="1">
    <location>
        <begin position="178"/>
        <end position="187"/>
    </location>
</feature>
<keyword evidence="3" id="KW-1185">Reference proteome</keyword>
<sequence length="906" mass="100883">MSVSNRKNSTSQTILPDGTRVKEYIVEETHPDGSRTITTTQVKTNKVARTLPDGSKVIEDVSNTTTTTKQCPAQPAQEDLVQQAVNGFGTFMDLFTPTKKSEAKEAKTTNMNAKQGRMDDDDGISTLGADMTVDGRWSVQSTNDYHQMGIRRQGTGGGRSYTMSPQPGTQMDHMRGRQTPTNRTQKPASPFFPTTHPTSGGSVRSHHSDDIVYMNDNNGMPNNFGGNAMANNNNFMLYETDRCETQLPAFHKVPPPPDKKSLGRTIMRSLTPQRMTGVATSDNASAGSGQQRVRAATPNSFSKQPQQQRGRTSTRDDRHVLDPEVVDAIRMMHQRSKSPVGRGGAPLMQNFEEQQPMVPESSPYPNASYNNISSRQLAHESNNMAHPHDSSMQKIYGGINNQNYHSPGGDINRNQWDNDSIEERDDYPTVYGVTSMSVPPGLQKSRSASKLMKNRQQQQQQQQRGAATKTGKTSLFKKKRFPIILPPTIVKNGQSILTRDSFTTIVSPPKIAIHKANAIATSDRFVHFYSLTNNRWVQTTTVSLPNTHGLSLALFNDTAVIGVPYDRNSKGMLTGSAYIFERDNKTQTWYQVKKIVPKKVQEYSCVGFSVAICDNVVSVGVPELGASLSMNGACGCGSGSVYVYQRAEKFKWMLMSHLTMAQNNLDPRTLAPPGGLLVPPTSNFGTIVALSHKIMVVSNFYQPNEGEISETSLFVYEYDESLKQKWRLIQADLLSTEEQKRNFGSRIALTANGEGIFIGCHSDVNPTEILYFKRKNQVDVYGKRSFQLQQVINIQEKCDITQIHVDAQDNFIVGTLNSNRVYVYRKVHDLRTLEDQGWRLVAKVVDVNLDGERFGEHVVLSDDNILVGTANNVYSYSLEGWMTAKKKSSRSELIRSFSPMRFRTSA</sequence>
<dbReference type="Proteomes" id="UP001530293">
    <property type="component" value="Unassembled WGS sequence"/>
</dbReference>
<name>A0ABD3MAF0_9STRA</name>
<feature type="region of interest" description="Disordered" evidence="1">
    <location>
        <begin position="432"/>
        <end position="472"/>
    </location>
</feature>
<evidence type="ECO:0000313" key="3">
    <source>
        <dbReference type="Proteomes" id="UP001530293"/>
    </source>
</evidence>
<dbReference type="Gene3D" id="2.130.10.130">
    <property type="entry name" value="Integrin alpha, N-terminal"/>
    <property type="match status" value="1"/>
</dbReference>
<evidence type="ECO:0000256" key="1">
    <source>
        <dbReference type="SAM" id="MobiDB-lite"/>
    </source>
</evidence>
<feature type="region of interest" description="Disordered" evidence="1">
    <location>
        <begin position="149"/>
        <end position="206"/>
    </location>
</feature>
<organism evidence="2 3">
    <name type="scientific">Discostella pseudostelligera</name>
    <dbReference type="NCBI Taxonomy" id="259834"/>
    <lineage>
        <taxon>Eukaryota</taxon>
        <taxon>Sar</taxon>
        <taxon>Stramenopiles</taxon>
        <taxon>Ochrophyta</taxon>
        <taxon>Bacillariophyta</taxon>
        <taxon>Coscinodiscophyceae</taxon>
        <taxon>Thalassiosirophycidae</taxon>
        <taxon>Stephanodiscales</taxon>
        <taxon>Stephanodiscaceae</taxon>
        <taxon>Discostella</taxon>
    </lineage>
</organism>
<comment type="caution">
    <text evidence="2">The sequence shown here is derived from an EMBL/GenBank/DDBJ whole genome shotgun (WGS) entry which is preliminary data.</text>
</comment>
<evidence type="ECO:0000313" key="2">
    <source>
        <dbReference type="EMBL" id="KAL3759584.1"/>
    </source>
</evidence>
<feature type="region of interest" description="Disordered" evidence="1">
    <location>
        <begin position="101"/>
        <end position="121"/>
    </location>
</feature>
<protein>
    <submittedName>
        <fullName evidence="2">Uncharacterized protein</fullName>
    </submittedName>
</protein>
<dbReference type="EMBL" id="JALLBG020000199">
    <property type="protein sequence ID" value="KAL3759584.1"/>
    <property type="molecule type" value="Genomic_DNA"/>
</dbReference>
<feature type="region of interest" description="Disordered" evidence="1">
    <location>
        <begin position="270"/>
        <end position="320"/>
    </location>
</feature>
<dbReference type="PANTHER" id="PTHR36220">
    <property type="entry name" value="UNNAMED PRODUCT"/>
    <property type="match status" value="1"/>
</dbReference>